<sequence length="431" mass="46771">MRACSNLSWQVPDVSLISNLGGGGGGSEAITIAVAVSVIVLVLVCFGWCWFWCAFRAGKPCCCWSCGCCWCSCTLWAGLPSDDRPKKNRAFVFAKPHANTPAVLEVIRTKFAEQGIEVLKEGVVTGEEIESKGFIDQHYFVVEFDPATLSWADFRGKVLGPTNPADAPTDSLRGIVAANWQKLGLQAPCDDSDNAVHASASPFESLVERTNWLACCVSDDPFGRALLAKGVPEATIKKWFNDPHVKYDDETAKEKGKAKGSIFDALKDLDHKQCLDSLTLTFGTVTLKHFVYNWLRHAARVPRLTYAVVTFDAALEQLCQSWGEPSISGHELLAGRGAEVAAAFGALSRGYVRDQTGAFKQLGFLKALTTARLLELGYDVLLSDADAVWLGDPWPWIGGRGVVLADDAGDLPLADVLATNDMPDLRRDGQV</sequence>
<evidence type="ECO:0000313" key="4">
    <source>
        <dbReference type="Proteomes" id="UP000037460"/>
    </source>
</evidence>
<feature type="transmembrane region" description="Helical" evidence="1">
    <location>
        <begin position="29"/>
        <end position="54"/>
    </location>
</feature>
<dbReference type="AlphaFoldDB" id="A0A0M0JZQ9"/>
<keyword evidence="1" id="KW-1133">Transmembrane helix</keyword>
<dbReference type="SUPFAM" id="SSF54919">
    <property type="entry name" value="Nucleoside diphosphate kinase, NDK"/>
    <property type="match status" value="1"/>
</dbReference>
<evidence type="ECO:0000313" key="3">
    <source>
        <dbReference type="EMBL" id="KOO32039.1"/>
    </source>
</evidence>
<proteinExistence type="predicted"/>
<reference evidence="4" key="1">
    <citation type="journal article" date="2015" name="PLoS Genet.">
        <title>Genome Sequence and Transcriptome Analyses of Chrysochromulina tobin: Metabolic Tools for Enhanced Algal Fitness in the Prominent Order Prymnesiales (Haptophyceae).</title>
        <authorList>
            <person name="Hovde B.T."/>
            <person name="Deodato C.R."/>
            <person name="Hunsperger H.M."/>
            <person name="Ryken S.A."/>
            <person name="Yost W."/>
            <person name="Jha R.K."/>
            <person name="Patterson J."/>
            <person name="Monnat R.J. Jr."/>
            <person name="Barlow S.B."/>
            <person name="Starkenburg S.R."/>
            <person name="Cattolico R.A."/>
        </authorList>
    </citation>
    <scope>NUCLEOTIDE SEQUENCE</scope>
    <source>
        <strain evidence="4">CCMP291</strain>
    </source>
</reference>
<comment type="caution">
    <text evidence="3">The sequence shown here is derived from an EMBL/GenBank/DDBJ whole genome shotgun (WGS) entry which is preliminary data.</text>
</comment>
<organism evidence="3 4">
    <name type="scientific">Chrysochromulina tobinii</name>
    <dbReference type="NCBI Taxonomy" id="1460289"/>
    <lineage>
        <taxon>Eukaryota</taxon>
        <taxon>Haptista</taxon>
        <taxon>Haptophyta</taxon>
        <taxon>Prymnesiophyceae</taxon>
        <taxon>Prymnesiales</taxon>
        <taxon>Chrysochromulinaceae</taxon>
        <taxon>Chrysochromulina</taxon>
    </lineage>
</organism>
<evidence type="ECO:0000256" key="1">
    <source>
        <dbReference type="SAM" id="Phobius"/>
    </source>
</evidence>
<dbReference type="Proteomes" id="UP000037460">
    <property type="component" value="Unassembled WGS sequence"/>
</dbReference>
<dbReference type="OrthoDB" id="2162449at2759"/>
<accession>A0A0M0JZQ9</accession>
<dbReference type="InterPro" id="IPR036850">
    <property type="entry name" value="NDK-like_dom_sf"/>
</dbReference>
<keyword evidence="1" id="KW-0472">Membrane</keyword>
<gene>
    <name evidence="3" type="ORF">Ctob_009095</name>
</gene>
<protein>
    <recommendedName>
        <fullName evidence="2">Nucleotide-diphospho-sugar transferase domain-containing protein</fullName>
    </recommendedName>
</protein>
<name>A0A0M0JZQ9_9EUKA</name>
<dbReference type="InterPro" id="IPR005069">
    <property type="entry name" value="Nucl-diP-sugar_transferase"/>
</dbReference>
<feature type="domain" description="Nucleotide-diphospho-sugar transferase" evidence="2">
    <location>
        <begin position="306"/>
        <end position="407"/>
    </location>
</feature>
<keyword evidence="1" id="KW-0812">Transmembrane</keyword>
<dbReference type="Pfam" id="PF03407">
    <property type="entry name" value="Nucleotid_trans"/>
    <property type="match status" value="1"/>
</dbReference>
<evidence type="ECO:0000259" key="2">
    <source>
        <dbReference type="Pfam" id="PF03407"/>
    </source>
</evidence>
<keyword evidence="4" id="KW-1185">Reference proteome</keyword>
<dbReference type="Gene3D" id="3.30.70.141">
    <property type="entry name" value="Nucleoside diphosphate kinase-like domain"/>
    <property type="match status" value="1"/>
</dbReference>
<dbReference type="EMBL" id="JWZX01001862">
    <property type="protein sequence ID" value="KOO32039.1"/>
    <property type="molecule type" value="Genomic_DNA"/>
</dbReference>